<dbReference type="InterPro" id="IPR013783">
    <property type="entry name" value="Ig-like_fold"/>
</dbReference>
<name>A0A1I0PVJ3_9EURY</name>
<dbReference type="AlphaFoldDB" id="A0A1I0PVJ3"/>
<evidence type="ECO:0000259" key="2">
    <source>
        <dbReference type="Pfam" id="PF23951"/>
    </source>
</evidence>
<dbReference type="InterPro" id="IPR055706">
    <property type="entry name" value="Slg1/2_DUF7282"/>
</dbReference>
<feature type="region of interest" description="Disordered" evidence="1">
    <location>
        <begin position="272"/>
        <end position="303"/>
    </location>
</feature>
<feature type="domain" description="DUF7282" evidence="2">
    <location>
        <begin position="52"/>
        <end position="159"/>
    </location>
</feature>
<dbReference type="STRING" id="355548.SAMN04487945_2008"/>
<dbReference type="RefSeq" id="WP_089669255.1">
    <property type="nucleotide sequence ID" value="NZ_FOJA01000001.1"/>
</dbReference>
<keyword evidence="4" id="KW-1185">Reference proteome</keyword>
<feature type="compositionally biased region" description="Acidic residues" evidence="1">
    <location>
        <begin position="161"/>
        <end position="197"/>
    </location>
</feature>
<protein>
    <recommendedName>
        <fullName evidence="2">DUF7282 domain-containing protein</fullName>
    </recommendedName>
</protein>
<evidence type="ECO:0000313" key="4">
    <source>
        <dbReference type="Proteomes" id="UP000198518"/>
    </source>
</evidence>
<feature type="region of interest" description="Disordered" evidence="1">
    <location>
        <begin position="144"/>
        <end position="247"/>
    </location>
</feature>
<feature type="domain" description="DUF7282" evidence="2">
    <location>
        <begin position="404"/>
        <end position="523"/>
    </location>
</feature>
<sequence>MARTRTIGVLLVVGTLLLWGGAAAATTSLSASGGAVDTASTAQVQQQQEENASVTFENQTAENGTVTVASVTVPDGGYVTIHDDSLRDGDATGSVVGVSEYLEPGTHENVTVMLYEDVRGANFEVGSQPNGTETLFAMPHMETSEQMADNETTTTTGDGVGDNETETTTDDGTNDTETTTDDEANDTETTTDDEANDTETTTDGGANDTTTTAGAGDNETTTGGVGETTSEENDTQTANAQQTQANQTYDFVVTDGREDGPYTVDGAVVTDSAEVDFSAPETDDGGGAGAPDDTETNETEMQAGSSFVVESIEAPALAAPNATITVNATVSNTADGDATEDVAFRLAGDDADVVVHQDVSVDAGGNETVTFEVNASDVGEGEYIHGVTTENSSAFATIEVTGDAQVTFGDQEGDGENVTVESVYVPEGGYVAVHNDSLLDGDAVGSVVGVSEYLDAGVHENVSVTLYEGVEGAEFADDAAAADNTTLVAMPHQETTGDETYDFVSSEGEDDGPYVVDDAAVVAVGNLTVTGEGAPSGGDEDASDN</sequence>
<evidence type="ECO:0000313" key="3">
    <source>
        <dbReference type="EMBL" id="SEW18525.1"/>
    </source>
</evidence>
<dbReference type="OrthoDB" id="239724at2157"/>
<gene>
    <name evidence="3" type="ORF">SAMN04487945_2008</name>
</gene>
<proteinExistence type="predicted"/>
<feature type="compositionally biased region" description="Low complexity" evidence="1">
    <location>
        <begin position="198"/>
        <end position="222"/>
    </location>
</feature>
<dbReference type="Proteomes" id="UP000198518">
    <property type="component" value="Unassembled WGS sequence"/>
</dbReference>
<organism evidence="3 4">
    <name type="scientific">Halobacterium jilantaiense</name>
    <dbReference type="NCBI Taxonomy" id="355548"/>
    <lineage>
        <taxon>Archaea</taxon>
        <taxon>Methanobacteriati</taxon>
        <taxon>Methanobacteriota</taxon>
        <taxon>Stenosarchaea group</taxon>
        <taxon>Halobacteria</taxon>
        <taxon>Halobacteriales</taxon>
        <taxon>Halobacteriaceae</taxon>
        <taxon>Halobacterium</taxon>
    </lineage>
</organism>
<dbReference type="Pfam" id="PF23951">
    <property type="entry name" value="DUF7282"/>
    <property type="match status" value="2"/>
</dbReference>
<dbReference type="EMBL" id="FOJA01000001">
    <property type="protein sequence ID" value="SEW18525.1"/>
    <property type="molecule type" value="Genomic_DNA"/>
</dbReference>
<reference evidence="3 4" key="1">
    <citation type="submission" date="2016-10" db="EMBL/GenBank/DDBJ databases">
        <authorList>
            <person name="de Groot N.N."/>
        </authorList>
    </citation>
    <scope>NUCLEOTIDE SEQUENCE [LARGE SCALE GENOMIC DNA]</scope>
    <source>
        <strain evidence="3 4">CGMCC 1.5337</strain>
    </source>
</reference>
<evidence type="ECO:0000256" key="1">
    <source>
        <dbReference type="SAM" id="MobiDB-lite"/>
    </source>
</evidence>
<dbReference type="Gene3D" id="2.60.40.10">
    <property type="entry name" value="Immunoglobulins"/>
    <property type="match status" value="1"/>
</dbReference>
<accession>A0A1I0PVJ3</accession>
<feature type="compositionally biased region" description="Low complexity" evidence="1">
    <location>
        <begin position="235"/>
        <end position="247"/>
    </location>
</feature>